<dbReference type="InterPro" id="IPR011043">
    <property type="entry name" value="Gal_Oxase/kelch_b-propeller"/>
</dbReference>
<sequence length="290" mass="31918">MPLPSGLSPPAMVTCAIRPYFQIPGISAASGILYHDRTLYLIADNSQYLYVFDPATDRCSTVPLAADPAEHIPKPAKPDVESLTLYKNRIYAFGSGSKPNRCLLYIYDLRSGSVVTEDLSARYESLQRSASVPASEFNIEGAVFRDGHWLFFQRGNGAGGCNGVFISRNEPGNAVRFVPVHLPDIDGFAASFTDATTVGDAIFFLASAEDTKSTYEDGTIIGSIFGRMNPENYHVEDVMMIPGRHKFEGLTFYRQTETALEFLVCEDSDSDEKTATIYLMTVPRALSYNP</sequence>
<evidence type="ECO:0000313" key="2">
    <source>
        <dbReference type="Proteomes" id="UP000244193"/>
    </source>
</evidence>
<dbReference type="Gene3D" id="2.120.10.80">
    <property type="entry name" value="Kelch-type beta propeller"/>
    <property type="match status" value="1"/>
</dbReference>
<dbReference type="AlphaFoldDB" id="A0A2S0RE80"/>
<dbReference type="InterPro" id="IPR015915">
    <property type="entry name" value="Kelch-typ_b-propeller"/>
</dbReference>
<reference evidence="1 2" key="1">
    <citation type="submission" date="2018-04" db="EMBL/GenBank/DDBJ databases">
        <title>Genome sequencing of Flavobacterium sp. HYN0048.</title>
        <authorList>
            <person name="Yi H."/>
            <person name="Baek C."/>
        </authorList>
    </citation>
    <scope>NUCLEOTIDE SEQUENCE [LARGE SCALE GENOMIC DNA]</scope>
    <source>
        <strain evidence="1 2">HYN0048</strain>
    </source>
</reference>
<evidence type="ECO:0000313" key="1">
    <source>
        <dbReference type="EMBL" id="AWA29986.1"/>
    </source>
</evidence>
<dbReference type="SUPFAM" id="SSF50965">
    <property type="entry name" value="Galactose oxidase, central domain"/>
    <property type="match status" value="1"/>
</dbReference>
<keyword evidence="2" id="KW-1185">Reference proteome</keyword>
<organism evidence="1 2">
    <name type="scientific">Flavobacterium magnum</name>
    <dbReference type="NCBI Taxonomy" id="2162713"/>
    <lineage>
        <taxon>Bacteria</taxon>
        <taxon>Pseudomonadati</taxon>
        <taxon>Bacteroidota</taxon>
        <taxon>Flavobacteriia</taxon>
        <taxon>Flavobacteriales</taxon>
        <taxon>Flavobacteriaceae</taxon>
        <taxon>Flavobacterium</taxon>
    </lineage>
</organism>
<dbReference type="InterPro" id="IPR053851">
    <property type="entry name" value="DUF6929"/>
</dbReference>
<accession>A0A2S0RE80</accession>
<dbReference type="Proteomes" id="UP000244193">
    <property type="component" value="Chromosome"/>
</dbReference>
<dbReference type="OrthoDB" id="6710009at2"/>
<name>A0A2S0RE80_9FLAO</name>
<dbReference type="EMBL" id="CP028811">
    <property type="protein sequence ID" value="AWA29986.1"/>
    <property type="molecule type" value="Genomic_DNA"/>
</dbReference>
<dbReference type="RefSeq" id="WP_108370570.1">
    <property type="nucleotide sequence ID" value="NZ_CP028811.1"/>
</dbReference>
<gene>
    <name evidence="1" type="ORF">HYN48_07805</name>
</gene>
<dbReference type="KEGG" id="fmg:HYN48_07805"/>
<dbReference type="Pfam" id="PF22000">
    <property type="entry name" value="DUF6929"/>
    <property type="match status" value="1"/>
</dbReference>
<protein>
    <submittedName>
        <fullName evidence="1">Uncharacterized protein</fullName>
    </submittedName>
</protein>
<proteinExistence type="predicted"/>